<keyword evidence="1" id="KW-0808">Transferase</keyword>
<reference evidence="3" key="2">
    <citation type="journal article" date="2021" name="Sci. Rep.">
        <title>The distribution of antibiotic resistance genes in chicken gut microbiota commensals.</title>
        <authorList>
            <person name="Juricova H."/>
            <person name="Matiasovicova J."/>
            <person name="Kubasova T."/>
            <person name="Cejkova D."/>
            <person name="Rychlik I."/>
        </authorList>
    </citation>
    <scope>NUCLEOTIDE SEQUENCE</scope>
    <source>
        <strain evidence="3">An824</strain>
    </source>
</reference>
<protein>
    <submittedName>
        <fullName evidence="3">Glycosyltransferase family 4 protein</fullName>
    </submittedName>
</protein>
<keyword evidence="4" id="KW-1185">Reference proteome</keyword>
<dbReference type="EMBL" id="JACJJG010000035">
    <property type="protein sequence ID" value="MBM6673767.1"/>
    <property type="molecule type" value="Genomic_DNA"/>
</dbReference>
<dbReference type="Gene3D" id="3.40.50.2000">
    <property type="entry name" value="Glycogen Phosphorylase B"/>
    <property type="match status" value="2"/>
</dbReference>
<dbReference type="Pfam" id="PF00534">
    <property type="entry name" value="Glycos_transf_1"/>
    <property type="match status" value="1"/>
</dbReference>
<dbReference type="AlphaFoldDB" id="A0A939B7P5"/>
<dbReference type="PANTHER" id="PTHR46401:SF2">
    <property type="entry name" value="GLYCOSYLTRANSFERASE WBBK-RELATED"/>
    <property type="match status" value="1"/>
</dbReference>
<dbReference type="GO" id="GO:0009103">
    <property type="term" value="P:lipopolysaccharide biosynthetic process"/>
    <property type="evidence" value="ECO:0007669"/>
    <property type="project" value="TreeGrafter"/>
</dbReference>
<evidence type="ECO:0000256" key="1">
    <source>
        <dbReference type="ARBA" id="ARBA00022679"/>
    </source>
</evidence>
<dbReference type="PANTHER" id="PTHR46401">
    <property type="entry name" value="GLYCOSYLTRANSFERASE WBBK-RELATED"/>
    <property type="match status" value="1"/>
</dbReference>
<organism evidence="3 4">
    <name type="scientific">Marseilla massiliensis</name>
    <dbReference type="NCBI Taxonomy" id="1841864"/>
    <lineage>
        <taxon>Bacteria</taxon>
        <taxon>Pseudomonadati</taxon>
        <taxon>Bacteroidota</taxon>
        <taxon>Bacteroidia</taxon>
        <taxon>Bacteroidales</taxon>
        <taxon>Prevotellaceae</taxon>
        <taxon>Marseilla</taxon>
    </lineage>
</organism>
<evidence type="ECO:0000313" key="3">
    <source>
        <dbReference type="EMBL" id="MBM6673767.1"/>
    </source>
</evidence>
<feature type="domain" description="Glycosyl transferase family 1" evidence="2">
    <location>
        <begin position="61"/>
        <end position="215"/>
    </location>
</feature>
<dbReference type="CDD" id="cd03801">
    <property type="entry name" value="GT4_PimA-like"/>
    <property type="match status" value="1"/>
</dbReference>
<gene>
    <name evidence="3" type="ORF">H6A34_07745</name>
</gene>
<dbReference type="GO" id="GO:0016757">
    <property type="term" value="F:glycosyltransferase activity"/>
    <property type="evidence" value="ECO:0007669"/>
    <property type="project" value="InterPro"/>
</dbReference>
<proteinExistence type="predicted"/>
<sequence length="243" mass="27965">MDLREVNNMLKLGERMGCMFADEVIVISDVIRNLIKQKYNRTQHVHLIYNGVSQPEICDYPEYFQELGIKKGKYILGMCRFVPEKNLHHLIEAYIKVKEQNPDVDIKLVLAGDTDFEDDYSRNLKEMARKNSVVLTGFIKGRKLHSLLTNCLCYCLPSSHEGLPIALLEAMSYGVKVIVSDISANKEVGLPESDYFPVGNVSMLTEKLESVIEQPLQHIDYDMKKYDWEKIADQVINVYKELK</sequence>
<accession>A0A939B7P5</accession>
<dbReference type="SUPFAM" id="SSF53756">
    <property type="entry name" value="UDP-Glycosyltransferase/glycogen phosphorylase"/>
    <property type="match status" value="1"/>
</dbReference>
<dbReference type="InterPro" id="IPR001296">
    <property type="entry name" value="Glyco_trans_1"/>
</dbReference>
<name>A0A939B7P5_9BACT</name>
<evidence type="ECO:0000313" key="4">
    <source>
        <dbReference type="Proteomes" id="UP000706891"/>
    </source>
</evidence>
<dbReference type="Proteomes" id="UP000706891">
    <property type="component" value="Unassembled WGS sequence"/>
</dbReference>
<comment type="caution">
    <text evidence="3">The sequence shown here is derived from an EMBL/GenBank/DDBJ whole genome shotgun (WGS) entry which is preliminary data.</text>
</comment>
<evidence type="ECO:0000259" key="2">
    <source>
        <dbReference type="Pfam" id="PF00534"/>
    </source>
</evidence>
<reference evidence="3" key="1">
    <citation type="submission" date="2020-08" db="EMBL/GenBank/DDBJ databases">
        <authorList>
            <person name="Cejkova D."/>
            <person name="Kubasova T."/>
            <person name="Jahodarova E."/>
            <person name="Rychlik I."/>
        </authorList>
    </citation>
    <scope>NUCLEOTIDE SEQUENCE</scope>
    <source>
        <strain evidence="3">An824</strain>
    </source>
</reference>